<dbReference type="Proteomes" id="UP000789570">
    <property type="component" value="Unassembled WGS sequence"/>
</dbReference>
<keyword evidence="2" id="KW-1185">Reference proteome</keyword>
<reference evidence="1" key="1">
    <citation type="submission" date="2021-06" db="EMBL/GenBank/DDBJ databases">
        <authorList>
            <person name="Kallberg Y."/>
            <person name="Tangrot J."/>
            <person name="Rosling A."/>
        </authorList>
    </citation>
    <scope>NUCLEOTIDE SEQUENCE</scope>
    <source>
        <strain evidence="1">UK204</strain>
    </source>
</reference>
<evidence type="ECO:0000313" key="1">
    <source>
        <dbReference type="EMBL" id="CAG8743560.1"/>
    </source>
</evidence>
<sequence>LEVNFSIDREGEHQIDCYQIFGSGICPICAKKHWYLKGKWWIDSQGNKKYYLICDNIKEPGIPVDEALGVYSENTVLNQPIPWSYALRFLDKSIAVEA</sequence>
<gene>
    <name evidence="1" type="ORF">FCALED_LOCUS15796</name>
</gene>
<dbReference type="AlphaFoldDB" id="A0A9N9NN17"/>
<protein>
    <submittedName>
        <fullName evidence="1">10187_t:CDS:1</fullName>
    </submittedName>
</protein>
<comment type="caution">
    <text evidence="1">The sequence shown here is derived from an EMBL/GenBank/DDBJ whole genome shotgun (WGS) entry which is preliminary data.</text>
</comment>
<dbReference type="OrthoDB" id="2386004at2759"/>
<evidence type="ECO:0000313" key="2">
    <source>
        <dbReference type="Proteomes" id="UP000789570"/>
    </source>
</evidence>
<feature type="non-terminal residue" evidence="1">
    <location>
        <position position="1"/>
    </location>
</feature>
<organism evidence="1 2">
    <name type="scientific">Funneliformis caledonium</name>
    <dbReference type="NCBI Taxonomy" id="1117310"/>
    <lineage>
        <taxon>Eukaryota</taxon>
        <taxon>Fungi</taxon>
        <taxon>Fungi incertae sedis</taxon>
        <taxon>Mucoromycota</taxon>
        <taxon>Glomeromycotina</taxon>
        <taxon>Glomeromycetes</taxon>
        <taxon>Glomerales</taxon>
        <taxon>Glomeraceae</taxon>
        <taxon>Funneliformis</taxon>
    </lineage>
</organism>
<proteinExistence type="predicted"/>
<dbReference type="EMBL" id="CAJVPQ010015737">
    <property type="protein sequence ID" value="CAG8743560.1"/>
    <property type="molecule type" value="Genomic_DNA"/>
</dbReference>
<name>A0A9N9NN17_9GLOM</name>
<accession>A0A9N9NN17</accession>